<evidence type="ECO:0000313" key="1">
    <source>
        <dbReference type="EMBL" id="CAG7665290.1"/>
    </source>
</evidence>
<dbReference type="Proteomes" id="UP000708208">
    <property type="component" value="Unassembled WGS sequence"/>
</dbReference>
<accession>A0A8J2JLJ0</accession>
<reference evidence="1" key="1">
    <citation type="submission" date="2021-06" db="EMBL/GenBank/DDBJ databases">
        <authorList>
            <person name="Hodson N. C."/>
            <person name="Mongue J. A."/>
            <person name="Jaron S. K."/>
        </authorList>
    </citation>
    <scope>NUCLEOTIDE SEQUENCE</scope>
</reference>
<organism evidence="1 2">
    <name type="scientific">Allacma fusca</name>
    <dbReference type="NCBI Taxonomy" id="39272"/>
    <lineage>
        <taxon>Eukaryota</taxon>
        <taxon>Metazoa</taxon>
        <taxon>Ecdysozoa</taxon>
        <taxon>Arthropoda</taxon>
        <taxon>Hexapoda</taxon>
        <taxon>Collembola</taxon>
        <taxon>Symphypleona</taxon>
        <taxon>Sminthuridae</taxon>
        <taxon>Allacma</taxon>
    </lineage>
</organism>
<comment type="caution">
    <text evidence="1">The sequence shown here is derived from an EMBL/GenBank/DDBJ whole genome shotgun (WGS) entry which is preliminary data.</text>
</comment>
<dbReference type="EMBL" id="CAJVCH010008955">
    <property type="protein sequence ID" value="CAG7665290.1"/>
    <property type="molecule type" value="Genomic_DNA"/>
</dbReference>
<protein>
    <submittedName>
        <fullName evidence="1">Uncharacterized protein</fullName>
    </submittedName>
</protein>
<sequence length="144" mass="16947">MFFFLSKRDLKDLKEFVPVVIYDNYNSIDDKFHEEYPEKAFTDLLIWSQTRYRCATESQLKLKHSLITLPWKNMRGTQELSSDTELIILPPIVFPSTPDFKLISNLRVSCHIVTNTNVNVAQDWCERCGSSIKRKLQYYSNVCK</sequence>
<name>A0A8J2JLJ0_9HEXA</name>
<gene>
    <name evidence="1" type="ORF">AFUS01_LOCUS1612</name>
</gene>
<proteinExistence type="predicted"/>
<evidence type="ECO:0000313" key="2">
    <source>
        <dbReference type="Proteomes" id="UP000708208"/>
    </source>
</evidence>
<dbReference type="AlphaFoldDB" id="A0A8J2JLJ0"/>
<keyword evidence="2" id="KW-1185">Reference proteome</keyword>